<feature type="transmembrane region" description="Helical" evidence="1">
    <location>
        <begin position="216"/>
        <end position="237"/>
    </location>
</feature>
<dbReference type="AlphaFoldDB" id="D4H7D6"/>
<accession>D4H7D6</accession>
<keyword evidence="3" id="KW-1185">Reference proteome</keyword>
<dbReference type="eggNOG" id="ENOG502Z9TM">
    <property type="taxonomic scope" value="Bacteria"/>
</dbReference>
<evidence type="ECO:0000313" key="2">
    <source>
        <dbReference type="EMBL" id="ADD67935.1"/>
    </source>
</evidence>
<proteinExistence type="predicted"/>
<reference evidence="2 3" key="1">
    <citation type="journal article" date="2010" name="Stand. Genomic Sci.">
        <title>Complete genome sequence of Denitrovibrio acetiphilus type strain (N2460).</title>
        <authorList>
            <person name="Kiss H."/>
            <person name="Lang E."/>
            <person name="Lapidus A."/>
            <person name="Copeland A."/>
            <person name="Nolan M."/>
            <person name="Glavina Del Rio T."/>
            <person name="Chen F."/>
            <person name="Lucas S."/>
            <person name="Tice H."/>
            <person name="Cheng J.F."/>
            <person name="Han C."/>
            <person name="Goodwin L."/>
            <person name="Pitluck S."/>
            <person name="Liolios K."/>
            <person name="Pati A."/>
            <person name="Ivanova N."/>
            <person name="Mavromatis K."/>
            <person name="Chen A."/>
            <person name="Palaniappan K."/>
            <person name="Land M."/>
            <person name="Hauser L."/>
            <person name="Chang Y.J."/>
            <person name="Jeffries C.D."/>
            <person name="Detter J.C."/>
            <person name="Brettin T."/>
            <person name="Spring S."/>
            <person name="Rohde M."/>
            <person name="Goker M."/>
            <person name="Woyke T."/>
            <person name="Bristow J."/>
            <person name="Eisen J.A."/>
            <person name="Markowitz V."/>
            <person name="Hugenholtz P."/>
            <person name="Kyrpides N.C."/>
            <person name="Klenk H.P."/>
        </authorList>
    </citation>
    <scope>NUCLEOTIDE SEQUENCE [LARGE SCALE GENOMIC DNA]</scope>
    <source>
        <strain evidence="3">DSM 12809 / NBRC 114555 / N2460</strain>
    </source>
</reference>
<dbReference type="HOGENOM" id="CLU_071530_0_0_0"/>
<evidence type="ECO:0008006" key="4">
    <source>
        <dbReference type="Google" id="ProtNLM"/>
    </source>
</evidence>
<gene>
    <name evidence="2" type="ordered locus">Dacet_1163</name>
</gene>
<name>D4H7D6_DENA2</name>
<dbReference type="Proteomes" id="UP000002012">
    <property type="component" value="Chromosome"/>
</dbReference>
<dbReference type="InParanoid" id="D4H7D6"/>
<dbReference type="STRING" id="522772.Dacet_1163"/>
<dbReference type="OrthoDB" id="9788139at2"/>
<dbReference type="RefSeq" id="WP_013010457.1">
    <property type="nucleotide sequence ID" value="NC_013943.1"/>
</dbReference>
<dbReference type="EMBL" id="CP001968">
    <property type="protein sequence ID" value="ADD67935.1"/>
    <property type="molecule type" value="Genomic_DNA"/>
</dbReference>
<feature type="transmembrane region" description="Helical" evidence="1">
    <location>
        <begin position="288"/>
        <end position="310"/>
    </location>
</feature>
<feature type="transmembrane region" description="Helical" evidence="1">
    <location>
        <begin position="103"/>
        <end position="121"/>
    </location>
</feature>
<evidence type="ECO:0000313" key="3">
    <source>
        <dbReference type="Proteomes" id="UP000002012"/>
    </source>
</evidence>
<feature type="transmembrane region" description="Helical" evidence="1">
    <location>
        <begin position="53"/>
        <end position="75"/>
    </location>
</feature>
<organism evidence="2 3">
    <name type="scientific">Denitrovibrio acetiphilus (strain DSM 12809 / NBRC 114555 / N2460)</name>
    <dbReference type="NCBI Taxonomy" id="522772"/>
    <lineage>
        <taxon>Bacteria</taxon>
        <taxon>Pseudomonadati</taxon>
        <taxon>Deferribacterota</taxon>
        <taxon>Deferribacteres</taxon>
        <taxon>Deferribacterales</taxon>
        <taxon>Geovibrionaceae</taxon>
        <taxon>Denitrovibrio</taxon>
    </lineage>
</organism>
<keyword evidence="1" id="KW-0472">Membrane</keyword>
<keyword evidence="1" id="KW-0812">Transmembrane</keyword>
<sequence>MGLLIPEVFILLLTDSLFMLLLLYTAPFALRILTGWDISASTPSQYHLEKRRYLISTIVSYIFLFKIPLFLFFIYTNDKMSNVLTGAMCAAGSINATVYGSPLLYFKIVNIFLMSAWLTVYKCNNTYANLPYTKNKYGYLLLITVFVCIETSLAFLNFASIDPTAVVSCCSSIYSATSEGYSLIMSLDPFSAFVAFVVITVLYIAALILKRPWFILFFSVVFFFAGTLNLILFTSTYVYELPSHRCPYCILQKEYSYVGYIFYISLFISSVSGICSFIFKKLMGYSSIFYIVNSIVFALIYFVVSVFYPIRYFFINNTWL</sequence>
<feature type="transmembrane region" description="Helical" evidence="1">
    <location>
        <begin position="137"/>
        <end position="158"/>
    </location>
</feature>
<evidence type="ECO:0000256" key="1">
    <source>
        <dbReference type="SAM" id="Phobius"/>
    </source>
</evidence>
<feature type="transmembrane region" description="Helical" evidence="1">
    <location>
        <begin position="190"/>
        <end position="209"/>
    </location>
</feature>
<keyword evidence="1" id="KW-1133">Transmembrane helix</keyword>
<feature type="transmembrane region" description="Helical" evidence="1">
    <location>
        <begin position="12"/>
        <end position="33"/>
    </location>
</feature>
<dbReference type="PaxDb" id="522772-Dacet_1163"/>
<feature type="transmembrane region" description="Helical" evidence="1">
    <location>
        <begin position="257"/>
        <end position="279"/>
    </location>
</feature>
<protein>
    <recommendedName>
        <fullName evidence="4">Vitamin K epoxide reductase</fullName>
    </recommendedName>
</protein>
<dbReference type="KEGG" id="dap:Dacet_1163"/>